<feature type="domain" description="Helix-turn-helix" evidence="1">
    <location>
        <begin position="4"/>
        <end position="53"/>
    </location>
</feature>
<reference evidence="2 3" key="1">
    <citation type="submission" date="2018-02" db="EMBL/GenBank/DDBJ databases">
        <title>Genomic Encyclopedia of Archaeal and Bacterial Type Strains, Phase II (KMG-II): from individual species to whole genera.</title>
        <authorList>
            <person name="Goeker M."/>
        </authorList>
    </citation>
    <scope>NUCLEOTIDE SEQUENCE [LARGE SCALE GENOMIC DNA]</scope>
    <source>
        <strain evidence="2 3">DSM 15099</strain>
    </source>
</reference>
<dbReference type="RefSeq" id="WP_115641621.1">
    <property type="nucleotide sequence ID" value="NZ_PTIS01000021.1"/>
</dbReference>
<proteinExistence type="predicted"/>
<organism evidence="2 3">
    <name type="scientific">Clostridium algidicarnis DSM 15099</name>
    <dbReference type="NCBI Taxonomy" id="1121295"/>
    <lineage>
        <taxon>Bacteria</taxon>
        <taxon>Bacillati</taxon>
        <taxon>Bacillota</taxon>
        <taxon>Clostridia</taxon>
        <taxon>Eubacteriales</taxon>
        <taxon>Clostridiaceae</taxon>
        <taxon>Clostridium</taxon>
    </lineage>
</organism>
<dbReference type="InterPro" id="IPR041657">
    <property type="entry name" value="HTH_17"/>
</dbReference>
<comment type="caution">
    <text evidence="2">The sequence shown here is derived from an EMBL/GenBank/DDBJ whole genome shotgun (WGS) entry which is preliminary data.</text>
</comment>
<protein>
    <submittedName>
        <fullName evidence="2">Excisionase family DNA binding protein</fullName>
    </submittedName>
</protein>
<dbReference type="Proteomes" id="UP000239863">
    <property type="component" value="Unassembled WGS sequence"/>
</dbReference>
<dbReference type="InterPro" id="IPR009061">
    <property type="entry name" value="DNA-bd_dom_put_sf"/>
</dbReference>
<sequence>MKTYSVKQIADLLETNPETVRRWIRDGRLTAVQASRKDGNIVTDDELKRFLRATPKYLPKVTSSVATMSPTVGLATLAAGLVAGAVISYCDKKGETDVRVLPEDFEKHLKENIKTLNRTILQKKSLIVQTEKEIEGIQKQIEQYQHLLEHDEVIKDTIKKAIDADEIKED</sequence>
<dbReference type="SUPFAM" id="SSF46955">
    <property type="entry name" value="Putative DNA-binding domain"/>
    <property type="match status" value="1"/>
</dbReference>
<dbReference type="Pfam" id="PF12728">
    <property type="entry name" value="HTH_17"/>
    <property type="match status" value="1"/>
</dbReference>
<dbReference type="EMBL" id="PTIS01000021">
    <property type="protein sequence ID" value="PPK44972.1"/>
    <property type="molecule type" value="Genomic_DNA"/>
</dbReference>
<evidence type="ECO:0000259" key="1">
    <source>
        <dbReference type="Pfam" id="PF12728"/>
    </source>
</evidence>
<gene>
    <name evidence="2" type="ORF">BD821_12118</name>
</gene>
<dbReference type="OrthoDB" id="2068210at2"/>
<name>A0A2S6FUR9_9CLOT</name>
<accession>A0A2S6FUR9</accession>
<evidence type="ECO:0000313" key="3">
    <source>
        <dbReference type="Proteomes" id="UP000239863"/>
    </source>
</evidence>
<evidence type="ECO:0000313" key="2">
    <source>
        <dbReference type="EMBL" id="PPK44972.1"/>
    </source>
</evidence>
<dbReference type="Gene3D" id="1.10.1660.10">
    <property type="match status" value="1"/>
</dbReference>
<dbReference type="AlphaFoldDB" id="A0A2S6FUR9"/>